<organism evidence="2 3">
    <name type="scientific">Gnomoniopsis smithogilvyi</name>
    <dbReference type="NCBI Taxonomy" id="1191159"/>
    <lineage>
        <taxon>Eukaryota</taxon>
        <taxon>Fungi</taxon>
        <taxon>Dikarya</taxon>
        <taxon>Ascomycota</taxon>
        <taxon>Pezizomycotina</taxon>
        <taxon>Sordariomycetes</taxon>
        <taxon>Sordariomycetidae</taxon>
        <taxon>Diaporthales</taxon>
        <taxon>Gnomoniaceae</taxon>
        <taxon>Gnomoniopsis</taxon>
    </lineage>
</organism>
<feature type="compositionally biased region" description="Acidic residues" evidence="1">
    <location>
        <begin position="1200"/>
        <end position="1212"/>
    </location>
</feature>
<feature type="compositionally biased region" description="Polar residues" evidence="1">
    <location>
        <begin position="1015"/>
        <end position="1032"/>
    </location>
</feature>
<feature type="compositionally biased region" description="Polar residues" evidence="1">
    <location>
        <begin position="31"/>
        <end position="46"/>
    </location>
</feature>
<dbReference type="OrthoDB" id="5382203at2759"/>
<dbReference type="Proteomes" id="UP001140453">
    <property type="component" value="Unassembled WGS sequence"/>
</dbReference>
<feature type="compositionally biased region" description="Low complexity" evidence="1">
    <location>
        <begin position="734"/>
        <end position="743"/>
    </location>
</feature>
<evidence type="ECO:0000256" key="1">
    <source>
        <dbReference type="SAM" id="MobiDB-lite"/>
    </source>
</evidence>
<feature type="compositionally biased region" description="Basic residues" evidence="1">
    <location>
        <begin position="1411"/>
        <end position="1421"/>
    </location>
</feature>
<feature type="compositionally biased region" description="Polar residues" evidence="1">
    <location>
        <begin position="1"/>
        <end position="13"/>
    </location>
</feature>
<feature type="region of interest" description="Disordered" evidence="1">
    <location>
        <begin position="1341"/>
        <end position="1421"/>
    </location>
</feature>
<feature type="compositionally biased region" description="Low complexity" evidence="1">
    <location>
        <begin position="505"/>
        <end position="529"/>
    </location>
</feature>
<evidence type="ECO:0000313" key="2">
    <source>
        <dbReference type="EMBL" id="KAJ4396048.1"/>
    </source>
</evidence>
<feature type="compositionally biased region" description="Low complexity" evidence="1">
    <location>
        <begin position="602"/>
        <end position="636"/>
    </location>
</feature>
<dbReference type="EMBL" id="JAPEVB010000001">
    <property type="protein sequence ID" value="KAJ4396048.1"/>
    <property type="molecule type" value="Genomic_DNA"/>
</dbReference>
<feature type="compositionally biased region" description="Polar residues" evidence="1">
    <location>
        <begin position="747"/>
        <end position="763"/>
    </location>
</feature>
<dbReference type="InterPro" id="IPR009072">
    <property type="entry name" value="Histone-fold"/>
</dbReference>
<keyword evidence="3" id="KW-1185">Reference proteome</keyword>
<feature type="compositionally biased region" description="Low complexity" evidence="1">
    <location>
        <begin position="556"/>
        <end position="569"/>
    </location>
</feature>
<feature type="region of interest" description="Disordered" evidence="1">
    <location>
        <begin position="1"/>
        <end position="46"/>
    </location>
</feature>
<feature type="compositionally biased region" description="Polar residues" evidence="1">
    <location>
        <begin position="1295"/>
        <end position="1305"/>
    </location>
</feature>
<feature type="compositionally biased region" description="Polar residues" evidence="1">
    <location>
        <begin position="886"/>
        <end position="896"/>
    </location>
</feature>
<protein>
    <recommendedName>
        <fullName evidence="4">Flo11</fullName>
    </recommendedName>
</protein>
<feature type="compositionally biased region" description="Basic and acidic residues" evidence="1">
    <location>
        <begin position="898"/>
        <end position="913"/>
    </location>
</feature>
<feature type="region of interest" description="Disordered" evidence="1">
    <location>
        <begin position="1128"/>
        <end position="1319"/>
    </location>
</feature>
<feature type="compositionally biased region" description="Basic and acidic residues" evidence="1">
    <location>
        <begin position="467"/>
        <end position="484"/>
    </location>
</feature>
<feature type="compositionally biased region" description="Acidic residues" evidence="1">
    <location>
        <begin position="537"/>
        <end position="550"/>
    </location>
</feature>
<sequence length="1421" mass="153041">MTSAYETSMSQFSPDMIAISPRPGGPRSRTHSISSDRPSSAAQSVMSPPLAVSPEAAFIAASAASQIVTNDHDSHADTWYDQHGYQPSGESVVVSNAALRHLNNFLDHLLFNFLAISGSTALSSLRPAVSEVLKPKLAKDAINNADEELREYLGGGDDEEFLQSPTSVSSRDWDLELVWKRTRLRCMVYSSLGDMEEEDEDHHMEEGLLGDDDVTSNVSPAVAIFLTSILEYLGEQALISAVQAAWNRMRIKYEKEPKDPAKSRSDVVDRLVVEEFDMERVALDRTLGRLWRAWKKRVRSGPGSVDLSHRPASREKMYRARLGSLTAPDEGVPPAVEESVNEREEANQEDLDSDERAAAVPLPMSDRDIDEIEVPGLVHYSDDESEQEEPNELDLGARPKSMMLFSFANKTDTSAPTMSPPATPTQLTRKRANSLPTPAASPYTKREKVNVTEEDAAESSQPINEAALKDETKQTTEEISRPTEDGTAEDEDTESESKKMSCRLSGPLTGAAAAAAASAVVASALATSPKQVSQAHDDEEVDTDFEEIEEAQIMTSSRISIGGSISGRSDSPANSDRSRSRPPLTVSTMPVRSGSLRVVDVSSPRTPSTRSQRSSLQQDQTAASTYSRSQSRSSSYHTQQNLDDSQAEDSKIQRISGTSAVGKPRSNLASSISEEDAPESTYVTPMSAIYDAEESMKEPTYMGQTAGESVYQERTSSRSKATQPMFGSVKRHSPASSQQASPAGDGEQQQFKEYLSSKSTSLHSPPDSATFMSEDEVGPLPPRYPKQAPRQYSQPAHATGPAVPEKSRYRHGHSPSGGAQPGSIGIVSVDRSANGEGPRPSAGRPHAHSAASSASSNKVRPARVSQDSTATRPEESAKDFEELIRSNETIQYTLTPENMREIEVRSNKQKALDKALTSKKGSPKSLASRATKERSGSTATVNRPVEVKRSASVTRATGLRSHPVDVVTEDKARPPVSMANRRGPGPQARDARLPRESILEFADFIRATGPPGAETTPNQPNTGIRRNQSMRQPGSPAYAKPMSKPSLSISAGRPSVGGGSVSRARLQARDATVDVNDNSDLIDFIRQGPSSSANPRIPRTVAPFRTTMDSDQMQSAVGGRAMDASIPDVQDMRASQASKASTNATEMSAPSIQSSVNSQSALLGRNQVTAQPGSNSPWDESDMMPVRKQRRVRDPYAIDFSDEEDEEDDDFEYQPTPKRKPAPKEESLMDFLNSVPPPSSSEPVPFNLSSRTNTAPSKAAAPKKKASAPSLMSRFRQNSAAAPAPAMPSYGTRGGSVSQPSNRSLANKYGSGGSSANKGYIPIQVNIPTGGVGDLFPSYGNSSSTATITSTSRPSGRVPMKKFEPRDAVSVPSRGTSDLAEFLRSSEPPGAMVTASWSKDASADSGGSKLFGRRKKSTGFA</sequence>
<comment type="caution">
    <text evidence="2">The sequence shown here is derived from an EMBL/GenBank/DDBJ whole genome shotgun (WGS) entry which is preliminary data.</text>
</comment>
<evidence type="ECO:0008006" key="4">
    <source>
        <dbReference type="Google" id="ProtNLM"/>
    </source>
</evidence>
<reference evidence="2" key="1">
    <citation type="submission" date="2022-10" db="EMBL/GenBank/DDBJ databases">
        <title>Tapping the CABI collections for fungal endophytes: first genome assemblies for Collariella, Neodidymelliopsis, Ascochyta clinopodiicola, Didymella pomorum, Didymosphaeria variabile, Neocosmospora piperis and Neocucurbitaria cava.</title>
        <authorList>
            <person name="Hill R."/>
        </authorList>
    </citation>
    <scope>NUCLEOTIDE SEQUENCE</scope>
    <source>
        <strain evidence="2">IMI 355082</strain>
    </source>
</reference>
<feature type="region of interest" description="Disordered" evidence="1">
    <location>
        <begin position="410"/>
        <end position="995"/>
    </location>
</feature>
<evidence type="ECO:0000313" key="3">
    <source>
        <dbReference type="Proteomes" id="UP001140453"/>
    </source>
</evidence>
<feature type="compositionally biased region" description="Low complexity" evidence="1">
    <location>
        <begin position="1342"/>
        <end position="1355"/>
    </location>
</feature>
<feature type="region of interest" description="Disordered" evidence="1">
    <location>
        <begin position="1007"/>
        <end position="1063"/>
    </location>
</feature>
<feature type="compositionally biased region" description="Polar residues" evidence="1">
    <location>
        <begin position="1133"/>
        <end position="1178"/>
    </location>
</feature>
<name>A0A9W9D0K4_9PEZI</name>
<dbReference type="Gene3D" id="1.10.20.10">
    <property type="entry name" value="Histone, subunit A"/>
    <property type="match status" value="1"/>
</dbReference>
<dbReference type="GO" id="GO:0046982">
    <property type="term" value="F:protein heterodimerization activity"/>
    <property type="evidence" value="ECO:0007669"/>
    <property type="project" value="InterPro"/>
</dbReference>
<gene>
    <name evidence="2" type="ORF">N0V93_000264</name>
</gene>
<proteinExistence type="predicted"/>
<feature type="compositionally biased region" description="Polar residues" evidence="1">
    <location>
        <begin position="702"/>
        <end position="722"/>
    </location>
</feature>
<feature type="region of interest" description="Disordered" evidence="1">
    <location>
        <begin position="324"/>
        <end position="354"/>
    </location>
</feature>
<feature type="compositionally biased region" description="Basic and acidic residues" evidence="1">
    <location>
        <begin position="872"/>
        <end position="885"/>
    </location>
</feature>
<accession>A0A9W9D0K4</accession>